<feature type="compositionally biased region" description="Polar residues" evidence="1">
    <location>
        <begin position="1"/>
        <end position="17"/>
    </location>
</feature>
<gene>
    <name evidence="2" type="ORF">ACFQDL_26665</name>
</gene>
<feature type="region of interest" description="Disordered" evidence="1">
    <location>
        <begin position="1"/>
        <end position="23"/>
    </location>
</feature>
<dbReference type="Proteomes" id="UP001596422">
    <property type="component" value="Unassembled WGS sequence"/>
</dbReference>
<accession>A0ABW2A7A6</accession>
<dbReference type="EMBL" id="JBHSWE010000001">
    <property type="protein sequence ID" value="MFC6673270.1"/>
    <property type="molecule type" value="Genomic_DNA"/>
</dbReference>
<keyword evidence="3" id="KW-1185">Reference proteome</keyword>
<dbReference type="RefSeq" id="WP_379911642.1">
    <property type="nucleotide sequence ID" value="NZ_JBHSWE010000001.1"/>
</dbReference>
<protein>
    <submittedName>
        <fullName evidence="2">Uncharacterized protein</fullName>
    </submittedName>
</protein>
<evidence type="ECO:0000313" key="3">
    <source>
        <dbReference type="Proteomes" id="UP001596422"/>
    </source>
</evidence>
<evidence type="ECO:0000256" key="1">
    <source>
        <dbReference type="SAM" id="MobiDB-lite"/>
    </source>
</evidence>
<evidence type="ECO:0000313" key="2">
    <source>
        <dbReference type="EMBL" id="MFC6673270.1"/>
    </source>
</evidence>
<name>A0ABW2A7A6_9GAMM</name>
<reference evidence="3" key="1">
    <citation type="journal article" date="2019" name="Int. J. Syst. Evol. Microbiol.">
        <title>The Global Catalogue of Microorganisms (GCM) 10K type strain sequencing project: providing services to taxonomists for standard genome sequencing and annotation.</title>
        <authorList>
            <consortium name="The Broad Institute Genomics Platform"/>
            <consortium name="The Broad Institute Genome Sequencing Center for Infectious Disease"/>
            <person name="Wu L."/>
            <person name="Ma J."/>
        </authorList>
    </citation>
    <scope>NUCLEOTIDE SEQUENCE [LARGE SCALE GENOMIC DNA]</scope>
    <source>
        <strain evidence="3">NBRC 111756</strain>
    </source>
</reference>
<organism evidence="2 3">
    <name type="scientific">Marinobacterium aestuariivivens</name>
    <dbReference type="NCBI Taxonomy" id="1698799"/>
    <lineage>
        <taxon>Bacteria</taxon>
        <taxon>Pseudomonadati</taxon>
        <taxon>Pseudomonadota</taxon>
        <taxon>Gammaproteobacteria</taxon>
        <taxon>Oceanospirillales</taxon>
        <taxon>Oceanospirillaceae</taxon>
        <taxon>Marinobacterium</taxon>
    </lineage>
</organism>
<sequence length="146" mass="15939">MSETLSSVQARLASSTREPGLLPDHLDASDVALGLASNWLARVVSEVQPDAVAVFRHGDTPRQVSYTLQCRGNGVTTRHTETASTNAAGQTDFSAGVHESLEHDQVDCAFRDLYAIDSPHRPFQHRIELLEQHARSVTAHILQQSA</sequence>
<comment type="caution">
    <text evidence="2">The sequence shown here is derived from an EMBL/GenBank/DDBJ whole genome shotgun (WGS) entry which is preliminary data.</text>
</comment>
<proteinExistence type="predicted"/>